<gene>
    <name evidence="10" type="ORF">FA13DRAFT_1627309</name>
</gene>
<dbReference type="Proteomes" id="UP000298030">
    <property type="component" value="Unassembled WGS sequence"/>
</dbReference>
<evidence type="ECO:0000256" key="4">
    <source>
        <dbReference type="ARBA" id="ARBA00009461"/>
    </source>
</evidence>
<dbReference type="PANTHER" id="PTHR41391">
    <property type="entry name" value="RESTRICTION OF TELOMERE CAPPING PROTEIN 4"/>
    <property type="match status" value="1"/>
</dbReference>
<keyword evidence="7" id="KW-0539">Nucleus</keyword>
<dbReference type="Pfam" id="PF14474">
    <property type="entry name" value="RTC4"/>
    <property type="match status" value="1"/>
</dbReference>
<dbReference type="GO" id="GO:0005737">
    <property type="term" value="C:cytoplasm"/>
    <property type="evidence" value="ECO:0007669"/>
    <property type="project" value="UniProtKB-SubCell"/>
</dbReference>
<dbReference type="SMART" id="SM01312">
    <property type="entry name" value="RTC4"/>
    <property type="match status" value="1"/>
</dbReference>
<dbReference type="InterPro" id="IPR039024">
    <property type="entry name" value="RTC4"/>
</dbReference>
<evidence type="ECO:0000256" key="7">
    <source>
        <dbReference type="ARBA" id="ARBA00023242"/>
    </source>
</evidence>
<keyword evidence="11" id="KW-1185">Reference proteome</keyword>
<evidence type="ECO:0000256" key="5">
    <source>
        <dbReference type="ARBA" id="ARBA00015162"/>
    </source>
</evidence>
<name>A0A4Y7TFW6_COPMI</name>
<dbReference type="PANTHER" id="PTHR41391:SF1">
    <property type="entry name" value="RESTRICTION OF TELOMERE CAPPING PROTEIN 4"/>
    <property type="match status" value="1"/>
</dbReference>
<comment type="subcellular location">
    <subcellularLocation>
        <location evidence="3">Cytoplasm</location>
    </subcellularLocation>
    <subcellularLocation>
        <location evidence="2">Nucleus</location>
    </subcellularLocation>
</comment>
<organism evidence="10 11">
    <name type="scientific">Coprinellus micaceus</name>
    <name type="common">Glistening ink-cap mushroom</name>
    <name type="synonym">Coprinus micaceus</name>
    <dbReference type="NCBI Taxonomy" id="71717"/>
    <lineage>
        <taxon>Eukaryota</taxon>
        <taxon>Fungi</taxon>
        <taxon>Dikarya</taxon>
        <taxon>Basidiomycota</taxon>
        <taxon>Agaricomycotina</taxon>
        <taxon>Agaricomycetes</taxon>
        <taxon>Agaricomycetidae</taxon>
        <taxon>Agaricales</taxon>
        <taxon>Agaricineae</taxon>
        <taxon>Psathyrellaceae</taxon>
        <taxon>Coprinellus</taxon>
    </lineage>
</organism>
<dbReference type="AlphaFoldDB" id="A0A4Y7TFW6"/>
<evidence type="ECO:0000313" key="11">
    <source>
        <dbReference type="Proteomes" id="UP000298030"/>
    </source>
</evidence>
<evidence type="ECO:0000256" key="3">
    <source>
        <dbReference type="ARBA" id="ARBA00004496"/>
    </source>
</evidence>
<dbReference type="GO" id="GO:0005634">
    <property type="term" value="C:nucleus"/>
    <property type="evidence" value="ECO:0007669"/>
    <property type="project" value="UniProtKB-SubCell"/>
</dbReference>
<comment type="caution">
    <text evidence="10">The sequence shown here is derived from an EMBL/GenBank/DDBJ whole genome shotgun (WGS) entry which is preliminary data.</text>
</comment>
<protein>
    <recommendedName>
        <fullName evidence="5">Restriction of telomere capping protein 4</fullName>
    </recommendedName>
</protein>
<comment type="function">
    <text evidence="1">May be involved in a process influencing telomere capping.</text>
</comment>
<keyword evidence="6" id="KW-0963">Cytoplasm</keyword>
<feature type="region of interest" description="Disordered" evidence="8">
    <location>
        <begin position="232"/>
        <end position="262"/>
    </location>
</feature>
<evidence type="ECO:0000313" key="10">
    <source>
        <dbReference type="EMBL" id="TEB33073.1"/>
    </source>
</evidence>
<proteinExistence type="inferred from homology"/>
<accession>A0A4Y7TFW6</accession>
<dbReference type="InterPro" id="IPR028094">
    <property type="entry name" value="RTC4_C"/>
</dbReference>
<evidence type="ECO:0000259" key="9">
    <source>
        <dbReference type="SMART" id="SM01312"/>
    </source>
</evidence>
<dbReference type="STRING" id="71717.A0A4Y7TFW6"/>
<evidence type="ECO:0000256" key="2">
    <source>
        <dbReference type="ARBA" id="ARBA00004123"/>
    </source>
</evidence>
<evidence type="ECO:0000256" key="1">
    <source>
        <dbReference type="ARBA" id="ARBA00002738"/>
    </source>
</evidence>
<evidence type="ECO:0000256" key="6">
    <source>
        <dbReference type="ARBA" id="ARBA00022490"/>
    </source>
</evidence>
<evidence type="ECO:0000256" key="8">
    <source>
        <dbReference type="SAM" id="MobiDB-lite"/>
    </source>
</evidence>
<reference evidence="10 11" key="1">
    <citation type="journal article" date="2019" name="Nat. Ecol. Evol.">
        <title>Megaphylogeny resolves global patterns of mushroom evolution.</title>
        <authorList>
            <person name="Varga T."/>
            <person name="Krizsan K."/>
            <person name="Foldi C."/>
            <person name="Dima B."/>
            <person name="Sanchez-Garcia M."/>
            <person name="Sanchez-Ramirez S."/>
            <person name="Szollosi G.J."/>
            <person name="Szarkandi J.G."/>
            <person name="Papp V."/>
            <person name="Albert L."/>
            <person name="Andreopoulos W."/>
            <person name="Angelini C."/>
            <person name="Antonin V."/>
            <person name="Barry K.W."/>
            <person name="Bougher N.L."/>
            <person name="Buchanan P."/>
            <person name="Buyck B."/>
            <person name="Bense V."/>
            <person name="Catcheside P."/>
            <person name="Chovatia M."/>
            <person name="Cooper J."/>
            <person name="Damon W."/>
            <person name="Desjardin D."/>
            <person name="Finy P."/>
            <person name="Geml J."/>
            <person name="Haridas S."/>
            <person name="Hughes K."/>
            <person name="Justo A."/>
            <person name="Karasinski D."/>
            <person name="Kautmanova I."/>
            <person name="Kiss B."/>
            <person name="Kocsube S."/>
            <person name="Kotiranta H."/>
            <person name="LaButti K.M."/>
            <person name="Lechner B.E."/>
            <person name="Liimatainen K."/>
            <person name="Lipzen A."/>
            <person name="Lukacs Z."/>
            <person name="Mihaltcheva S."/>
            <person name="Morgado L.N."/>
            <person name="Niskanen T."/>
            <person name="Noordeloos M.E."/>
            <person name="Ohm R.A."/>
            <person name="Ortiz-Santana B."/>
            <person name="Ovrebo C."/>
            <person name="Racz N."/>
            <person name="Riley R."/>
            <person name="Savchenko A."/>
            <person name="Shiryaev A."/>
            <person name="Soop K."/>
            <person name="Spirin V."/>
            <person name="Szebenyi C."/>
            <person name="Tomsovsky M."/>
            <person name="Tulloss R.E."/>
            <person name="Uehling J."/>
            <person name="Grigoriev I.V."/>
            <person name="Vagvolgyi C."/>
            <person name="Papp T."/>
            <person name="Martin F.M."/>
            <person name="Miettinen O."/>
            <person name="Hibbett D.S."/>
            <person name="Nagy L.G."/>
        </authorList>
    </citation>
    <scope>NUCLEOTIDE SEQUENCE [LARGE SCALE GENOMIC DNA]</scope>
    <source>
        <strain evidence="10 11">FP101781</strain>
    </source>
</reference>
<dbReference type="EMBL" id="QPFP01000013">
    <property type="protein sequence ID" value="TEB33073.1"/>
    <property type="molecule type" value="Genomic_DNA"/>
</dbReference>
<dbReference type="OrthoDB" id="128308at2759"/>
<feature type="non-terminal residue" evidence="10">
    <location>
        <position position="1"/>
    </location>
</feature>
<sequence>TVDPSTLCPYCDNPLPSSPSPTLRTLLETMAKKSYPDPRPTNVLGRKAPFSTFISVCQRHRFESDILPEAKSKGWPSAIDWKKLAGRIEKLKPKLQLLIDDDSDDGPRARSSAWNEIMELVKEKGSRAATGVKDQFLNFEKTQPGYYGELGSIIIHQTLYDLFPPTSIDVESIAPLGAEEFLQRVLFPEVALRLVMEDQRLKGNSGRREALKILRDSSVYGVAMFPAEQSAEGKYGSGKLGGPSSTRGSGMHGNTKGRLERW</sequence>
<comment type="similarity">
    <text evidence="4">Belongs to the RTC4 family.</text>
</comment>
<feature type="domain" description="Restriction of telomere capping protein 4 C-terminal" evidence="9">
    <location>
        <begin position="98"/>
        <end position="227"/>
    </location>
</feature>